<keyword evidence="9" id="KW-0812">Transmembrane</keyword>
<comment type="cofactor">
    <cofactor evidence="1 7">
        <name>heme</name>
        <dbReference type="ChEBI" id="CHEBI:30413"/>
    </cofactor>
</comment>
<evidence type="ECO:0000256" key="3">
    <source>
        <dbReference type="ARBA" id="ARBA00022723"/>
    </source>
</evidence>
<dbReference type="GO" id="GO:0016705">
    <property type="term" value="F:oxidoreductase activity, acting on paired donors, with incorporation or reduction of molecular oxygen"/>
    <property type="evidence" value="ECO:0007669"/>
    <property type="project" value="InterPro"/>
</dbReference>
<dbReference type="GO" id="GO:0004497">
    <property type="term" value="F:monooxygenase activity"/>
    <property type="evidence" value="ECO:0007669"/>
    <property type="project" value="UniProtKB-KW"/>
</dbReference>
<dbReference type="PRINTS" id="PR00385">
    <property type="entry name" value="P450"/>
</dbReference>
<evidence type="ECO:0000256" key="4">
    <source>
        <dbReference type="ARBA" id="ARBA00023002"/>
    </source>
</evidence>
<name>A0A8H4IJ63_9PEZI</name>
<comment type="similarity">
    <text evidence="2 8">Belongs to the cytochrome P450 family.</text>
</comment>
<keyword evidence="7 8" id="KW-0349">Heme</keyword>
<comment type="caution">
    <text evidence="10">The sequence shown here is derived from an EMBL/GenBank/DDBJ whole genome shotgun (WGS) entry which is preliminary data.</text>
</comment>
<dbReference type="PANTHER" id="PTHR24305:SF157">
    <property type="entry name" value="N-ACETYLTRYPTOPHAN 6-HYDROXYLASE IVOC-RELATED"/>
    <property type="match status" value="1"/>
</dbReference>
<dbReference type="InterPro" id="IPR002401">
    <property type="entry name" value="Cyt_P450_E_grp-I"/>
</dbReference>
<dbReference type="InterPro" id="IPR017972">
    <property type="entry name" value="Cyt_P450_CS"/>
</dbReference>
<gene>
    <name evidence="10" type="ORF">GTA08_BOTSDO10384</name>
</gene>
<organism evidence="10 11">
    <name type="scientific">Botryosphaeria dothidea</name>
    <dbReference type="NCBI Taxonomy" id="55169"/>
    <lineage>
        <taxon>Eukaryota</taxon>
        <taxon>Fungi</taxon>
        <taxon>Dikarya</taxon>
        <taxon>Ascomycota</taxon>
        <taxon>Pezizomycotina</taxon>
        <taxon>Dothideomycetes</taxon>
        <taxon>Dothideomycetes incertae sedis</taxon>
        <taxon>Botryosphaeriales</taxon>
        <taxon>Botryosphaeriaceae</taxon>
        <taxon>Botryosphaeria</taxon>
    </lineage>
</organism>
<evidence type="ECO:0000256" key="8">
    <source>
        <dbReference type="RuleBase" id="RU000461"/>
    </source>
</evidence>
<dbReference type="PROSITE" id="PS00086">
    <property type="entry name" value="CYTOCHROME_P450"/>
    <property type="match status" value="1"/>
</dbReference>
<dbReference type="OrthoDB" id="3945418at2759"/>
<protein>
    <submittedName>
        <fullName evidence="10">Cytochrome p450</fullName>
    </submittedName>
</protein>
<evidence type="ECO:0000256" key="2">
    <source>
        <dbReference type="ARBA" id="ARBA00010617"/>
    </source>
</evidence>
<dbReference type="InterPro" id="IPR001128">
    <property type="entry name" value="Cyt_P450"/>
</dbReference>
<dbReference type="Proteomes" id="UP000572817">
    <property type="component" value="Unassembled WGS sequence"/>
</dbReference>
<dbReference type="EMBL" id="WWBZ02000073">
    <property type="protein sequence ID" value="KAF4302147.1"/>
    <property type="molecule type" value="Genomic_DNA"/>
</dbReference>
<keyword evidence="11" id="KW-1185">Reference proteome</keyword>
<evidence type="ECO:0000313" key="10">
    <source>
        <dbReference type="EMBL" id="KAF4302147.1"/>
    </source>
</evidence>
<reference evidence="10" key="1">
    <citation type="submission" date="2020-04" db="EMBL/GenBank/DDBJ databases">
        <title>Genome Assembly and Annotation of Botryosphaeria dothidea sdau 11-99, a Latent Pathogen of Apple Fruit Ring Rot in China.</title>
        <authorList>
            <person name="Yu C."/>
            <person name="Diao Y."/>
            <person name="Lu Q."/>
            <person name="Zhao J."/>
            <person name="Cui S."/>
            <person name="Peng C."/>
            <person name="He B."/>
            <person name="Liu H."/>
        </authorList>
    </citation>
    <scope>NUCLEOTIDE SEQUENCE [LARGE SCALE GENOMIC DNA]</scope>
    <source>
        <strain evidence="10">Sdau11-99</strain>
    </source>
</reference>
<dbReference type="AlphaFoldDB" id="A0A8H4IJ63"/>
<dbReference type="GO" id="GO:0005506">
    <property type="term" value="F:iron ion binding"/>
    <property type="evidence" value="ECO:0007669"/>
    <property type="project" value="InterPro"/>
</dbReference>
<keyword evidence="5 7" id="KW-0408">Iron</keyword>
<evidence type="ECO:0000256" key="6">
    <source>
        <dbReference type="ARBA" id="ARBA00023033"/>
    </source>
</evidence>
<keyword evidence="9" id="KW-1133">Transmembrane helix</keyword>
<dbReference type="CDD" id="cd11062">
    <property type="entry name" value="CYP58-like"/>
    <property type="match status" value="1"/>
</dbReference>
<dbReference type="Gene3D" id="1.10.630.10">
    <property type="entry name" value="Cytochrome P450"/>
    <property type="match status" value="1"/>
</dbReference>
<evidence type="ECO:0000256" key="9">
    <source>
        <dbReference type="SAM" id="Phobius"/>
    </source>
</evidence>
<dbReference type="SUPFAM" id="SSF48264">
    <property type="entry name" value="Cytochrome P450"/>
    <property type="match status" value="1"/>
</dbReference>
<dbReference type="PANTHER" id="PTHR24305">
    <property type="entry name" value="CYTOCHROME P450"/>
    <property type="match status" value="1"/>
</dbReference>
<dbReference type="Pfam" id="PF00067">
    <property type="entry name" value="p450"/>
    <property type="match status" value="1"/>
</dbReference>
<keyword evidence="9" id="KW-0472">Membrane</keyword>
<feature type="transmembrane region" description="Helical" evidence="9">
    <location>
        <begin position="24"/>
        <end position="45"/>
    </location>
</feature>
<feature type="binding site" description="axial binding residue" evidence="7">
    <location>
        <position position="477"/>
    </location>
    <ligand>
        <name>heme</name>
        <dbReference type="ChEBI" id="CHEBI:30413"/>
    </ligand>
    <ligandPart>
        <name>Fe</name>
        <dbReference type="ChEBI" id="CHEBI:18248"/>
    </ligandPart>
</feature>
<keyword evidence="6 8" id="KW-0503">Monooxygenase</keyword>
<accession>A0A8H4IJ63</accession>
<proteinExistence type="inferred from homology"/>
<dbReference type="InterPro" id="IPR036396">
    <property type="entry name" value="Cyt_P450_sf"/>
</dbReference>
<evidence type="ECO:0000256" key="7">
    <source>
        <dbReference type="PIRSR" id="PIRSR602401-1"/>
    </source>
</evidence>
<dbReference type="InterPro" id="IPR050121">
    <property type="entry name" value="Cytochrome_P450_monoxygenase"/>
</dbReference>
<dbReference type="GO" id="GO:0020037">
    <property type="term" value="F:heme binding"/>
    <property type="evidence" value="ECO:0007669"/>
    <property type="project" value="InterPro"/>
</dbReference>
<keyword evidence="3 7" id="KW-0479">Metal-binding</keyword>
<sequence>MRVPTTNPVSDDVHAAGFLAQHPFAVLALLPVLWAIGLGVYRLYFHPIARFPGPKLAGLTYWYETYQDFYHFGKYTETLLDLHDKYGPIIRINPDELHIRDPKFIDTLYSWNSKRGITSWFTGPFDFEGTHFGSLNHDLHRTRRSPLSRLFSKPMVIKLEPLIKKNMVQLSKNVETFAGTGKPLKLVDAISCFATDVITEYCFGRSYGFLDDSSMEKSLYSAIHKGIDAVIPFRHFPLYKTFFYSIPKSVMNWMNPDIELWRAFRSDIRRHVRGLKQDIAQGTSKPTEESRATVFTEILTSNMPESEKDTERISREAQAMVQAGIETVSWSLTTNLVYLLSTPHALSRLRAELLAAIPDDASCTGPASLPPWTTLEQLPYLSACVREGLRLGYGVVTRLARVPETESLVYRDEGRGKTWIVPPGTPVGMSAYHVHHDESVFPASREYRPERWLEGEDGRNRGLEGALLSFSKGSRQCVGMNLAYAELYIGLATWVRFFGDRLELFECGVEDVLYDHDAFLPAVSPKSKGVKVLVKPKTASA</sequence>
<dbReference type="PRINTS" id="PR00463">
    <property type="entry name" value="EP450I"/>
</dbReference>
<evidence type="ECO:0000256" key="5">
    <source>
        <dbReference type="ARBA" id="ARBA00023004"/>
    </source>
</evidence>
<evidence type="ECO:0000313" key="11">
    <source>
        <dbReference type="Proteomes" id="UP000572817"/>
    </source>
</evidence>
<keyword evidence="4 8" id="KW-0560">Oxidoreductase</keyword>
<evidence type="ECO:0000256" key="1">
    <source>
        <dbReference type="ARBA" id="ARBA00001971"/>
    </source>
</evidence>